<evidence type="ECO:0000256" key="3">
    <source>
        <dbReference type="ARBA" id="ARBA00023015"/>
    </source>
</evidence>
<keyword evidence="4" id="KW-0238">DNA-binding</keyword>
<feature type="domain" description="Myb-like" evidence="8">
    <location>
        <begin position="56"/>
        <end position="114"/>
    </location>
</feature>
<dbReference type="InterPro" id="IPR001005">
    <property type="entry name" value="SANT/Myb"/>
</dbReference>
<dbReference type="FunFam" id="1.10.10.60:FF:000218">
    <property type="entry name" value="Myb transcription factor"/>
    <property type="match status" value="1"/>
</dbReference>
<keyword evidence="2" id="KW-0677">Repeat</keyword>
<sequence length="267" mass="30405">MERLSVRKGGWTEEEDILLRKCVEKYGEGRWHQVPLRAGLNRCRKSCRMRWLSYLKPNIKRGGFSVDEVDLIIRLHKLLGNRQVKMSTSQWALIAGRLPGRTANHVKNYWNTKLRKKKVSTNKDVKSKPEPKSITKATVIKPRPRNFKNISWLREGTPFINVCHPFGDDLCKRYSTMALPPSDNNEVEINITNNNSCLGNGSEIDQEPIKSVFAEENVKGGQKLGTSSMNKNKGITSQLERGSNMVKIQLATRLIVGYRVTDKGELN</sequence>
<dbReference type="GO" id="GO:0080090">
    <property type="term" value="P:regulation of primary metabolic process"/>
    <property type="evidence" value="ECO:0007669"/>
    <property type="project" value="UniProtKB-ARBA"/>
</dbReference>
<dbReference type="InterPro" id="IPR017930">
    <property type="entry name" value="Myb_dom"/>
</dbReference>
<evidence type="ECO:0000256" key="6">
    <source>
        <dbReference type="ARBA" id="ARBA00023163"/>
    </source>
</evidence>
<evidence type="ECO:0000256" key="2">
    <source>
        <dbReference type="ARBA" id="ARBA00022737"/>
    </source>
</evidence>
<gene>
    <name evidence="10" type="ORF">DCAF_LOCUS2569</name>
</gene>
<dbReference type="Pfam" id="PF00249">
    <property type="entry name" value="Myb_DNA-binding"/>
    <property type="match status" value="2"/>
</dbReference>
<proteinExistence type="predicted"/>
<feature type="domain" description="HTH myb-type" evidence="9">
    <location>
        <begin position="60"/>
        <end position="118"/>
    </location>
</feature>
<evidence type="ECO:0000313" key="10">
    <source>
        <dbReference type="EMBL" id="CAK7324901.1"/>
    </source>
</evidence>
<dbReference type="PANTHER" id="PTHR47999">
    <property type="entry name" value="TRANSCRIPTION FACTOR MYB8-RELATED-RELATED"/>
    <property type="match status" value="1"/>
</dbReference>
<dbReference type="CDD" id="cd00167">
    <property type="entry name" value="SANT"/>
    <property type="match status" value="2"/>
</dbReference>
<feature type="domain" description="HTH myb-type" evidence="9">
    <location>
        <begin position="1"/>
        <end position="59"/>
    </location>
</feature>
<dbReference type="PANTHER" id="PTHR47999:SF24">
    <property type="entry name" value="TRANSCRIPTION FACTOR MYB90"/>
    <property type="match status" value="1"/>
</dbReference>
<dbReference type="GO" id="GO:0003677">
    <property type="term" value="F:DNA binding"/>
    <property type="evidence" value="ECO:0007669"/>
    <property type="project" value="UniProtKB-KW"/>
</dbReference>
<organism evidence="10 11">
    <name type="scientific">Dovyalis caffra</name>
    <dbReference type="NCBI Taxonomy" id="77055"/>
    <lineage>
        <taxon>Eukaryota</taxon>
        <taxon>Viridiplantae</taxon>
        <taxon>Streptophyta</taxon>
        <taxon>Embryophyta</taxon>
        <taxon>Tracheophyta</taxon>
        <taxon>Spermatophyta</taxon>
        <taxon>Magnoliopsida</taxon>
        <taxon>eudicotyledons</taxon>
        <taxon>Gunneridae</taxon>
        <taxon>Pentapetalae</taxon>
        <taxon>rosids</taxon>
        <taxon>fabids</taxon>
        <taxon>Malpighiales</taxon>
        <taxon>Salicaceae</taxon>
        <taxon>Flacourtieae</taxon>
        <taxon>Dovyalis</taxon>
    </lineage>
</organism>
<evidence type="ECO:0000259" key="8">
    <source>
        <dbReference type="PROSITE" id="PS50090"/>
    </source>
</evidence>
<evidence type="ECO:0000256" key="5">
    <source>
        <dbReference type="ARBA" id="ARBA00023159"/>
    </source>
</evidence>
<protein>
    <submittedName>
        <fullName evidence="10">Uncharacterized protein</fullName>
    </submittedName>
</protein>
<dbReference type="SUPFAM" id="SSF46689">
    <property type="entry name" value="Homeodomain-like"/>
    <property type="match status" value="1"/>
</dbReference>
<reference evidence="10 11" key="1">
    <citation type="submission" date="2024-01" db="EMBL/GenBank/DDBJ databases">
        <authorList>
            <person name="Waweru B."/>
        </authorList>
    </citation>
    <scope>NUCLEOTIDE SEQUENCE [LARGE SCALE GENOMIC DNA]</scope>
</reference>
<dbReference type="SMART" id="SM00717">
    <property type="entry name" value="SANT"/>
    <property type="match status" value="2"/>
</dbReference>
<dbReference type="InterPro" id="IPR015495">
    <property type="entry name" value="Myb_TF_plants"/>
</dbReference>
<dbReference type="AlphaFoldDB" id="A0AAV1QTV8"/>
<keyword evidence="3" id="KW-0805">Transcription regulation</keyword>
<comment type="caution">
    <text evidence="10">The sequence shown here is derived from an EMBL/GenBank/DDBJ whole genome shotgun (WGS) entry which is preliminary data.</text>
</comment>
<keyword evidence="5" id="KW-0010">Activator</keyword>
<dbReference type="EMBL" id="CAWUPB010000795">
    <property type="protein sequence ID" value="CAK7324901.1"/>
    <property type="molecule type" value="Genomic_DNA"/>
</dbReference>
<evidence type="ECO:0000256" key="4">
    <source>
        <dbReference type="ARBA" id="ARBA00023125"/>
    </source>
</evidence>
<dbReference type="Proteomes" id="UP001314170">
    <property type="component" value="Unassembled WGS sequence"/>
</dbReference>
<evidence type="ECO:0000256" key="1">
    <source>
        <dbReference type="ARBA" id="ARBA00004123"/>
    </source>
</evidence>
<comment type="subcellular location">
    <subcellularLocation>
        <location evidence="1">Nucleus</location>
    </subcellularLocation>
</comment>
<name>A0AAV1QTV8_9ROSI</name>
<keyword evidence="11" id="KW-1185">Reference proteome</keyword>
<dbReference type="PROSITE" id="PS51294">
    <property type="entry name" value="HTH_MYB"/>
    <property type="match status" value="2"/>
</dbReference>
<dbReference type="PROSITE" id="PS50090">
    <property type="entry name" value="MYB_LIKE"/>
    <property type="match status" value="2"/>
</dbReference>
<accession>A0AAV1QTV8</accession>
<dbReference type="GO" id="GO:0005634">
    <property type="term" value="C:nucleus"/>
    <property type="evidence" value="ECO:0007669"/>
    <property type="project" value="UniProtKB-SubCell"/>
</dbReference>
<feature type="domain" description="Myb-like" evidence="8">
    <location>
        <begin position="3"/>
        <end position="55"/>
    </location>
</feature>
<evidence type="ECO:0000313" key="11">
    <source>
        <dbReference type="Proteomes" id="UP001314170"/>
    </source>
</evidence>
<evidence type="ECO:0000256" key="7">
    <source>
        <dbReference type="ARBA" id="ARBA00023242"/>
    </source>
</evidence>
<dbReference type="InterPro" id="IPR009057">
    <property type="entry name" value="Homeodomain-like_sf"/>
</dbReference>
<keyword evidence="6" id="KW-0804">Transcription</keyword>
<keyword evidence="7" id="KW-0539">Nucleus</keyword>
<evidence type="ECO:0000259" key="9">
    <source>
        <dbReference type="PROSITE" id="PS51294"/>
    </source>
</evidence>
<dbReference type="Gene3D" id="1.10.10.60">
    <property type="entry name" value="Homeodomain-like"/>
    <property type="match status" value="2"/>
</dbReference>